<keyword evidence="3" id="KW-0808">Transferase</keyword>
<keyword evidence="2" id="KW-0723">Serine/threonine-protein kinase</keyword>
<dbReference type="GO" id="GO:0004674">
    <property type="term" value="F:protein serine/threonine kinase activity"/>
    <property type="evidence" value="ECO:0007669"/>
    <property type="project" value="UniProtKB-KW"/>
</dbReference>
<keyword evidence="5" id="KW-0418">Kinase</keyword>
<proteinExistence type="inferred from homology"/>
<dbReference type="PANTHER" id="PTHR24346">
    <property type="entry name" value="MAP/MICROTUBULE AFFINITY-REGULATING KINASE"/>
    <property type="match status" value="1"/>
</dbReference>
<dbReference type="GO" id="GO:0005737">
    <property type="term" value="C:cytoplasm"/>
    <property type="evidence" value="ECO:0007669"/>
    <property type="project" value="TreeGrafter"/>
</dbReference>
<dbReference type="Proteomes" id="UP000298390">
    <property type="component" value="Unassembled WGS sequence"/>
</dbReference>
<evidence type="ECO:0000259" key="8">
    <source>
        <dbReference type="PROSITE" id="PS50011"/>
    </source>
</evidence>
<evidence type="ECO:0000313" key="10">
    <source>
        <dbReference type="Proteomes" id="UP000298390"/>
    </source>
</evidence>
<dbReference type="GO" id="GO:0005524">
    <property type="term" value="F:ATP binding"/>
    <property type="evidence" value="ECO:0007669"/>
    <property type="project" value="UniProtKB-KW"/>
</dbReference>
<comment type="caution">
    <text evidence="9">The sequence shown here is derived from an EMBL/GenBank/DDBJ whole genome shotgun (WGS) entry which is preliminary data.</text>
</comment>
<dbReference type="Pfam" id="PF00069">
    <property type="entry name" value="Pkinase"/>
    <property type="match status" value="1"/>
</dbReference>
<dbReference type="SMART" id="SM00220">
    <property type="entry name" value="S_TKc"/>
    <property type="match status" value="1"/>
</dbReference>
<evidence type="ECO:0000256" key="1">
    <source>
        <dbReference type="ARBA" id="ARBA00010791"/>
    </source>
</evidence>
<dbReference type="InterPro" id="IPR000719">
    <property type="entry name" value="Prot_kinase_dom"/>
</dbReference>
<evidence type="ECO:0000256" key="7">
    <source>
        <dbReference type="SAM" id="MobiDB-lite"/>
    </source>
</evidence>
<evidence type="ECO:0000256" key="5">
    <source>
        <dbReference type="ARBA" id="ARBA00022777"/>
    </source>
</evidence>
<dbReference type="GO" id="GO:0035556">
    <property type="term" value="P:intracellular signal transduction"/>
    <property type="evidence" value="ECO:0007669"/>
    <property type="project" value="TreeGrafter"/>
</dbReference>
<keyword evidence="4" id="KW-0547">Nucleotide-binding</keyword>
<evidence type="ECO:0000313" key="9">
    <source>
        <dbReference type="EMBL" id="TFY69852.1"/>
    </source>
</evidence>
<evidence type="ECO:0000256" key="6">
    <source>
        <dbReference type="ARBA" id="ARBA00022840"/>
    </source>
</evidence>
<dbReference type="SUPFAM" id="SSF56112">
    <property type="entry name" value="Protein kinase-like (PK-like)"/>
    <property type="match status" value="1"/>
</dbReference>
<accession>A0A4Y9Z5Q7</accession>
<dbReference type="Gene3D" id="1.10.510.10">
    <property type="entry name" value="Transferase(Phosphotransferase) domain 1"/>
    <property type="match status" value="1"/>
</dbReference>
<feature type="region of interest" description="Disordered" evidence="7">
    <location>
        <begin position="385"/>
        <end position="405"/>
    </location>
</feature>
<dbReference type="AlphaFoldDB" id="A0A4Y9Z5Q7"/>
<name>A0A4Y9Z5Q7_9APHY</name>
<organism evidence="9 10">
    <name type="scientific">Rhodofomes roseus</name>
    <dbReference type="NCBI Taxonomy" id="34475"/>
    <lineage>
        <taxon>Eukaryota</taxon>
        <taxon>Fungi</taxon>
        <taxon>Dikarya</taxon>
        <taxon>Basidiomycota</taxon>
        <taxon>Agaricomycotina</taxon>
        <taxon>Agaricomycetes</taxon>
        <taxon>Polyporales</taxon>
        <taxon>Rhodofomes</taxon>
    </lineage>
</organism>
<evidence type="ECO:0000256" key="4">
    <source>
        <dbReference type="ARBA" id="ARBA00022741"/>
    </source>
</evidence>
<sequence length="449" mass="50316">MAIESMARLMPDFSGIFIDAGRFELVRLLGAGGCGVVYLAVDHHASTSSSSATPVHRAIKIVRKVGRPDIEYQKREIALHRLVSDIPHVLTLHDAFEDEYYFYLVMEYCESDMYKVLFEGRMYHENDELVRSAFLQILDAVQACHRRRVFHRDLKPENILCNADGSEIYVADFGLATHNSRSATFGCGSAPYLSPGKSECRSAERLSAHQRVESVGLEFSYRPYSTKRADVWALGIILVNMITGLGPWEKAVTEDPRFCEHLLDGGYLERVIPASQGAIQILKRVFRINPQSRPSLEQLRRSILNLDTFFPPRKEVIYTTSSVSSPVPGKEPTPEIEAADVEAEVVAEVEEEEVRASSPERFYSFDEEEDQSYLDIIAIDELTDCDSESTSTDESGPVTPNSFPDPVDELAFAEGLEKALLPLTDARKLVEQAAAEFSIVECLDLLDFE</sequence>
<gene>
    <name evidence="9" type="ORF">EVJ58_g177</name>
</gene>
<dbReference type="InterPro" id="IPR008271">
    <property type="entry name" value="Ser/Thr_kinase_AS"/>
</dbReference>
<dbReference type="STRING" id="34475.A0A4Y9Z5Q7"/>
<comment type="similarity">
    <text evidence="1">Belongs to the protein kinase superfamily. CAMK Ser/Thr protein kinase family. NIM1 subfamily.</text>
</comment>
<dbReference type="PROSITE" id="PS00108">
    <property type="entry name" value="PROTEIN_KINASE_ST"/>
    <property type="match status" value="1"/>
</dbReference>
<dbReference type="InterPro" id="IPR011009">
    <property type="entry name" value="Kinase-like_dom_sf"/>
</dbReference>
<dbReference type="EMBL" id="SEKV01000004">
    <property type="protein sequence ID" value="TFY69852.1"/>
    <property type="molecule type" value="Genomic_DNA"/>
</dbReference>
<reference evidence="9 10" key="1">
    <citation type="submission" date="2019-01" db="EMBL/GenBank/DDBJ databases">
        <title>Genome sequencing of the rare red list fungi Fomitopsis rosea.</title>
        <authorList>
            <person name="Buettner E."/>
            <person name="Kellner H."/>
        </authorList>
    </citation>
    <scope>NUCLEOTIDE SEQUENCE [LARGE SCALE GENOMIC DNA]</scope>
    <source>
        <strain evidence="9 10">DSM 105464</strain>
    </source>
</reference>
<keyword evidence="6" id="KW-0067">ATP-binding</keyword>
<protein>
    <recommendedName>
        <fullName evidence="8">Protein kinase domain-containing protein</fullName>
    </recommendedName>
</protein>
<dbReference type="PANTHER" id="PTHR24346:SF82">
    <property type="entry name" value="KP78A-RELATED"/>
    <property type="match status" value="1"/>
</dbReference>
<feature type="domain" description="Protein kinase" evidence="8">
    <location>
        <begin position="23"/>
        <end position="310"/>
    </location>
</feature>
<dbReference type="PROSITE" id="PS50011">
    <property type="entry name" value="PROTEIN_KINASE_DOM"/>
    <property type="match status" value="1"/>
</dbReference>
<evidence type="ECO:0000256" key="3">
    <source>
        <dbReference type="ARBA" id="ARBA00022679"/>
    </source>
</evidence>
<evidence type="ECO:0000256" key="2">
    <source>
        <dbReference type="ARBA" id="ARBA00022527"/>
    </source>
</evidence>